<dbReference type="Pfam" id="PF07660">
    <property type="entry name" value="STN"/>
    <property type="match status" value="1"/>
</dbReference>
<dbReference type="Pfam" id="PF07715">
    <property type="entry name" value="Plug"/>
    <property type="match status" value="1"/>
</dbReference>
<dbReference type="InterPro" id="IPR008969">
    <property type="entry name" value="CarboxyPept-like_regulatory"/>
</dbReference>
<evidence type="ECO:0000256" key="3">
    <source>
        <dbReference type="ARBA" id="ARBA00023237"/>
    </source>
</evidence>
<dbReference type="OrthoDB" id="9768177at2"/>
<dbReference type="InterPro" id="IPR011662">
    <property type="entry name" value="Secretin/TonB_short_N"/>
</dbReference>
<feature type="domain" description="Secretin/TonB short N-terminal" evidence="5">
    <location>
        <begin position="68"/>
        <end position="118"/>
    </location>
</feature>
<dbReference type="SUPFAM" id="SSF49464">
    <property type="entry name" value="Carboxypeptidase regulatory domain-like"/>
    <property type="match status" value="1"/>
</dbReference>
<evidence type="ECO:0000313" key="8">
    <source>
        <dbReference type="Proteomes" id="UP000190150"/>
    </source>
</evidence>
<keyword evidence="2 4" id="KW-0472">Membrane</keyword>
<keyword evidence="8" id="KW-1185">Reference proteome</keyword>
<dbReference type="InterPro" id="IPR037066">
    <property type="entry name" value="Plug_dom_sf"/>
</dbReference>
<evidence type="ECO:0000256" key="4">
    <source>
        <dbReference type="PROSITE-ProRule" id="PRU01360"/>
    </source>
</evidence>
<dbReference type="PROSITE" id="PS52016">
    <property type="entry name" value="TONB_DEPENDENT_REC_3"/>
    <property type="match status" value="1"/>
</dbReference>
<accession>A0A1T5GRF5</accession>
<dbReference type="GO" id="GO:0009279">
    <property type="term" value="C:cell outer membrane"/>
    <property type="evidence" value="ECO:0007669"/>
    <property type="project" value="UniProtKB-SubCell"/>
</dbReference>
<keyword evidence="3 4" id="KW-0998">Cell outer membrane</keyword>
<dbReference type="Gene3D" id="2.170.130.10">
    <property type="entry name" value="TonB-dependent receptor, plug domain"/>
    <property type="match status" value="1"/>
</dbReference>
<dbReference type="InterPro" id="IPR012910">
    <property type="entry name" value="Plug_dom"/>
</dbReference>
<keyword evidence="4" id="KW-0812">Transmembrane</keyword>
<dbReference type="InterPro" id="IPR039426">
    <property type="entry name" value="TonB-dep_rcpt-like"/>
</dbReference>
<comment type="subcellular location">
    <subcellularLocation>
        <location evidence="4">Cell outer membrane</location>
        <topology evidence="4">Multi-pass membrane protein</topology>
    </subcellularLocation>
</comment>
<name>A0A1T5GRF5_9SPHI</name>
<evidence type="ECO:0000256" key="1">
    <source>
        <dbReference type="ARBA" id="ARBA00022448"/>
    </source>
</evidence>
<evidence type="ECO:0000259" key="5">
    <source>
        <dbReference type="Pfam" id="PF07660"/>
    </source>
</evidence>
<dbReference type="Proteomes" id="UP000190150">
    <property type="component" value="Unassembled WGS sequence"/>
</dbReference>
<proteinExistence type="inferred from homology"/>
<gene>
    <name evidence="7" type="ORF">SAMN05660841_04304</name>
</gene>
<evidence type="ECO:0000313" key="7">
    <source>
        <dbReference type="EMBL" id="SKC10977.1"/>
    </source>
</evidence>
<dbReference type="EMBL" id="FUZF01000031">
    <property type="protein sequence ID" value="SKC10977.1"/>
    <property type="molecule type" value="Genomic_DNA"/>
</dbReference>
<comment type="similarity">
    <text evidence="4">Belongs to the TonB-dependent receptor family.</text>
</comment>
<evidence type="ECO:0000256" key="2">
    <source>
        <dbReference type="ARBA" id="ARBA00023136"/>
    </source>
</evidence>
<feature type="domain" description="TonB-dependent receptor plug" evidence="6">
    <location>
        <begin position="224"/>
        <end position="302"/>
    </location>
</feature>
<evidence type="ECO:0000259" key="6">
    <source>
        <dbReference type="Pfam" id="PF07715"/>
    </source>
</evidence>
<dbReference type="Gene3D" id="2.60.40.1120">
    <property type="entry name" value="Carboxypeptidase-like, regulatory domain"/>
    <property type="match status" value="1"/>
</dbReference>
<dbReference type="AlphaFoldDB" id="A0A1T5GRF5"/>
<dbReference type="SUPFAM" id="SSF56935">
    <property type="entry name" value="Porins"/>
    <property type="match status" value="1"/>
</dbReference>
<reference evidence="8" key="1">
    <citation type="submission" date="2017-02" db="EMBL/GenBank/DDBJ databases">
        <authorList>
            <person name="Varghese N."/>
            <person name="Submissions S."/>
        </authorList>
    </citation>
    <scope>NUCLEOTIDE SEQUENCE [LARGE SCALE GENOMIC DNA]</scope>
    <source>
        <strain evidence="8">DSM 24091</strain>
    </source>
</reference>
<protein>
    <submittedName>
        <fullName evidence="7">Secretin and TonB N terminus short domain-containing protein</fullName>
    </submittedName>
</protein>
<keyword evidence="4" id="KW-1134">Transmembrane beta strand</keyword>
<dbReference type="Pfam" id="PF13715">
    <property type="entry name" value="CarbopepD_reg_2"/>
    <property type="match status" value="1"/>
</dbReference>
<organism evidence="7 8">
    <name type="scientific">Sphingobacterium nematocida</name>
    <dbReference type="NCBI Taxonomy" id="1513896"/>
    <lineage>
        <taxon>Bacteria</taxon>
        <taxon>Pseudomonadati</taxon>
        <taxon>Bacteroidota</taxon>
        <taxon>Sphingobacteriia</taxon>
        <taxon>Sphingobacteriales</taxon>
        <taxon>Sphingobacteriaceae</taxon>
        <taxon>Sphingobacterium</taxon>
    </lineage>
</organism>
<sequence length="325" mass="35220">MYKKVFSISGECISPRLKALIKMKLTLAFIFALNMTVLASFGQRITLSENQSSLNNVLKKIKNQTSYDFMISSSLLQLARPVSITVSNAHIEDVLQRLFENQPLEYEIVKNAVLVTRKKEVKENSIAVSNVNNQQRIIGRVVDQHDKGVAGVTVVVKGEANAVTSDAQGYFILPASAIRQTIQITSVGYNRHEVVAMDKMVVRLTAKSNEIDEVVSVGYGTTKRKDLTGSVASVNVDEIKNTPFISIDQALAGKAAGVQVVQADGSPGGVAKIRIRGGASLIGGNDPLYIIDGIQVPIQNRYVQAAADLVNPGTATKNERLFLCC</sequence>
<dbReference type="STRING" id="1513896.SAMN05660841_04304"/>
<keyword evidence="1 4" id="KW-0813">Transport</keyword>